<accession>A0A9W9H130</accession>
<dbReference type="GO" id="GO:0008061">
    <property type="term" value="F:chitin binding"/>
    <property type="evidence" value="ECO:0007669"/>
    <property type="project" value="UniProtKB-KW"/>
</dbReference>
<keyword evidence="4" id="KW-1185">Reference proteome</keyword>
<reference evidence="3" key="1">
    <citation type="submission" date="2022-11" db="EMBL/GenBank/DDBJ databases">
        <authorList>
            <person name="Petersen C."/>
        </authorList>
    </citation>
    <scope>NUCLEOTIDE SEQUENCE</scope>
    <source>
        <strain evidence="3">IBT 22155</strain>
    </source>
</reference>
<dbReference type="Gene3D" id="3.30.60.10">
    <property type="entry name" value="Endochitinase-like"/>
    <property type="match status" value="1"/>
</dbReference>
<evidence type="ECO:0000256" key="1">
    <source>
        <dbReference type="ARBA" id="ARBA00022669"/>
    </source>
</evidence>
<organism evidence="3 4">
    <name type="scientific">Penicillium bovifimosum</name>
    <dbReference type="NCBI Taxonomy" id="126998"/>
    <lineage>
        <taxon>Eukaryota</taxon>
        <taxon>Fungi</taxon>
        <taxon>Dikarya</taxon>
        <taxon>Ascomycota</taxon>
        <taxon>Pezizomycotina</taxon>
        <taxon>Eurotiomycetes</taxon>
        <taxon>Eurotiomycetidae</taxon>
        <taxon>Eurotiales</taxon>
        <taxon>Aspergillaceae</taxon>
        <taxon>Penicillium</taxon>
    </lineage>
</organism>
<dbReference type="Proteomes" id="UP001149079">
    <property type="component" value="Unassembled WGS sequence"/>
</dbReference>
<dbReference type="InterPro" id="IPR036861">
    <property type="entry name" value="Endochitinase-like_sf"/>
</dbReference>
<name>A0A9W9H130_9EURO</name>
<protein>
    <recommendedName>
        <fullName evidence="5">Chitin-binding type-1 domain-containing protein</fullName>
    </recommendedName>
</protein>
<dbReference type="AlphaFoldDB" id="A0A9W9H130"/>
<evidence type="ECO:0000313" key="4">
    <source>
        <dbReference type="Proteomes" id="UP001149079"/>
    </source>
</evidence>
<dbReference type="GeneID" id="81404871"/>
<proteinExistence type="predicted"/>
<evidence type="ECO:0008006" key="5">
    <source>
        <dbReference type="Google" id="ProtNLM"/>
    </source>
</evidence>
<keyword evidence="2" id="KW-0843">Virulence</keyword>
<dbReference type="SUPFAM" id="SSF57016">
    <property type="entry name" value="Plant lectins/antimicrobial peptides"/>
    <property type="match status" value="1"/>
</dbReference>
<comment type="caution">
    <text evidence="3">The sequence shown here is derived from an EMBL/GenBank/DDBJ whole genome shotgun (WGS) entry which is preliminary data.</text>
</comment>
<sequence length="324" mass="35059">MLAQTFPAMWLSGHDLKWQGSDYVRWSPDTCYNPDESAIPPECSDPDWQVTDISDSMKDVTRLYDKSLLCSECFIQMWRQRLMSPLLPKGEHTEYLLKQYDAIQSYCSKSLAVTTYGTTLSVATPTATADSTIAMSSTASASSASASCLGQLIQPFDKYYRSCFEISDTYNVSTGAIVAATGDQSCQFDSPICLPLPCEIDIVWGNPSCQALATRYSTESNNITLTQFMSWNPTILGSCGFVNHVQRVCKRFGHSPPGGQFTATAVIYAPTAVGSYYSIVSTVNVEVLGNKTGVGTQFGDCCSTSGYCGSTAEYCGAGNCYSGA</sequence>
<gene>
    <name evidence="3" type="ORF">N7515_004957</name>
</gene>
<keyword evidence="1" id="KW-0147">Chitin-binding</keyword>
<dbReference type="EMBL" id="JAPQKL010000004">
    <property type="protein sequence ID" value="KAJ5135679.1"/>
    <property type="molecule type" value="Genomic_DNA"/>
</dbReference>
<reference evidence="3" key="2">
    <citation type="journal article" date="2023" name="IMA Fungus">
        <title>Comparative genomic study of the Penicillium genus elucidates a diverse pangenome and 15 lateral gene transfer events.</title>
        <authorList>
            <person name="Petersen C."/>
            <person name="Sorensen T."/>
            <person name="Nielsen M.R."/>
            <person name="Sondergaard T.E."/>
            <person name="Sorensen J.L."/>
            <person name="Fitzpatrick D.A."/>
            <person name="Frisvad J.C."/>
            <person name="Nielsen K.L."/>
        </authorList>
    </citation>
    <scope>NUCLEOTIDE SEQUENCE</scope>
    <source>
        <strain evidence="3">IBT 22155</strain>
    </source>
</reference>
<dbReference type="OrthoDB" id="5985073at2759"/>
<evidence type="ECO:0000256" key="2">
    <source>
        <dbReference type="ARBA" id="ARBA00023026"/>
    </source>
</evidence>
<dbReference type="RefSeq" id="XP_056522651.1">
    <property type="nucleotide sequence ID" value="XM_056665701.1"/>
</dbReference>
<evidence type="ECO:0000313" key="3">
    <source>
        <dbReference type="EMBL" id="KAJ5135679.1"/>
    </source>
</evidence>